<feature type="compositionally biased region" description="Polar residues" evidence="1">
    <location>
        <begin position="25"/>
        <end position="39"/>
    </location>
</feature>
<evidence type="ECO:0000256" key="1">
    <source>
        <dbReference type="SAM" id="MobiDB-lite"/>
    </source>
</evidence>
<keyword evidence="3" id="KW-1185">Reference proteome</keyword>
<reference evidence="2 3" key="1">
    <citation type="journal article" date="2015" name="Plant Cell">
        <title>Oil accumulation by the oleaginous diatom Fistulifera solaris as revealed by the genome and transcriptome.</title>
        <authorList>
            <person name="Tanaka T."/>
            <person name="Maeda Y."/>
            <person name="Veluchamy A."/>
            <person name="Tanaka M."/>
            <person name="Abida H."/>
            <person name="Marechal E."/>
            <person name="Bowler C."/>
            <person name="Muto M."/>
            <person name="Sunaga Y."/>
            <person name="Tanaka M."/>
            <person name="Yoshino T."/>
            <person name="Taniguchi T."/>
            <person name="Fukuda Y."/>
            <person name="Nemoto M."/>
            <person name="Matsumoto M."/>
            <person name="Wong P.S."/>
            <person name="Aburatani S."/>
            <person name="Fujibuchi W."/>
        </authorList>
    </citation>
    <scope>NUCLEOTIDE SEQUENCE [LARGE SCALE GENOMIC DNA]</scope>
    <source>
        <strain evidence="2 3">JPCC DA0580</strain>
    </source>
</reference>
<dbReference type="Proteomes" id="UP000198406">
    <property type="component" value="Unassembled WGS sequence"/>
</dbReference>
<dbReference type="AlphaFoldDB" id="A0A1Z5JWG8"/>
<dbReference type="EMBL" id="BDSP01000128">
    <property type="protein sequence ID" value="GAX18375.1"/>
    <property type="molecule type" value="Genomic_DNA"/>
</dbReference>
<evidence type="ECO:0000313" key="2">
    <source>
        <dbReference type="EMBL" id="GAX18375.1"/>
    </source>
</evidence>
<feature type="compositionally biased region" description="Polar residues" evidence="1">
    <location>
        <begin position="50"/>
        <end position="64"/>
    </location>
</feature>
<comment type="caution">
    <text evidence="2">The sequence shown here is derived from an EMBL/GenBank/DDBJ whole genome shotgun (WGS) entry which is preliminary data.</text>
</comment>
<organism evidence="2 3">
    <name type="scientific">Fistulifera solaris</name>
    <name type="common">Oleaginous diatom</name>
    <dbReference type="NCBI Taxonomy" id="1519565"/>
    <lineage>
        <taxon>Eukaryota</taxon>
        <taxon>Sar</taxon>
        <taxon>Stramenopiles</taxon>
        <taxon>Ochrophyta</taxon>
        <taxon>Bacillariophyta</taxon>
        <taxon>Bacillariophyceae</taxon>
        <taxon>Bacillariophycidae</taxon>
        <taxon>Naviculales</taxon>
        <taxon>Naviculaceae</taxon>
        <taxon>Fistulifera</taxon>
    </lineage>
</organism>
<protein>
    <submittedName>
        <fullName evidence="2">Uncharacterized protein</fullName>
    </submittedName>
</protein>
<gene>
    <name evidence="2" type="ORF">FisN_15Lh332</name>
</gene>
<feature type="region of interest" description="Disordered" evidence="1">
    <location>
        <begin position="24"/>
        <end position="70"/>
    </location>
</feature>
<name>A0A1Z5JWG8_FISSO</name>
<sequence>MAHVAHVNMLEPSSRVFLPILPSLEQDSGKSNAGRSLFSSPHPPRVRAISLSSSNDDPNNATRSTRSDSIEFITAKDTTPSWPLLPDDSCDLVDCSSDTRPRLEMRISPRR</sequence>
<evidence type="ECO:0000313" key="3">
    <source>
        <dbReference type="Proteomes" id="UP000198406"/>
    </source>
</evidence>
<accession>A0A1Z5JWG8</accession>
<dbReference type="InParanoid" id="A0A1Z5JWG8"/>
<proteinExistence type="predicted"/>